<evidence type="ECO:0000313" key="1">
    <source>
        <dbReference type="EMBL" id="KAF3522117.1"/>
    </source>
</evidence>
<organism evidence="1 2">
    <name type="scientific">Brassica cretica</name>
    <name type="common">Mustard</name>
    <dbReference type="NCBI Taxonomy" id="69181"/>
    <lineage>
        <taxon>Eukaryota</taxon>
        <taxon>Viridiplantae</taxon>
        <taxon>Streptophyta</taxon>
        <taxon>Embryophyta</taxon>
        <taxon>Tracheophyta</taxon>
        <taxon>Spermatophyta</taxon>
        <taxon>Magnoliopsida</taxon>
        <taxon>eudicotyledons</taxon>
        <taxon>Gunneridae</taxon>
        <taxon>Pentapetalae</taxon>
        <taxon>rosids</taxon>
        <taxon>malvids</taxon>
        <taxon>Brassicales</taxon>
        <taxon>Brassicaceae</taxon>
        <taxon>Brassiceae</taxon>
        <taxon>Brassica</taxon>
    </lineage>
</organism>
<accession>A0A8S9PH07</accession>
<proteinExistence type="predicted"/>
<protein>
    <submittedName>
        <fullName evidence="1">Uncharacterized protein</fullName>
    </submittedName>
</protein>
<gene>
    <name evidence="1" type="ORF">F2Q69_00047400</name>
</gene>
<name>A0A8S9PH07_BRACR</name>
<sequence>MVSPSFLSRLDLWPKPHHLASLPDHPWHLSIFPDEMLIHFRKSNDTKIETWIMKTAILAAAKTRPGKQRSPGRINILAIRSGQTYTKREGQMSKQNGEEANPNFRRKLLRNKNAFETAIEL</sequence>
<dbReference type="Proteomes" id="UP000712600">
    <property type="component" value="Unassembled WGS sequence"/>
</dbReference>
<reference evidence="1" key="1">
    <citation type="submission" date="2019-12" db="EMBL/GenBank/DDBJ databases">
        <title>Genome sequencing and annotation of Brassica cretica.</title>
        <authorList>
            <person name="Studholme D.J."/>
            <person name="Sarris P."/>
        </authorList>
    </citation>
    <scope>NUCLEOTIDE SEQUENCE</scope>
    <source>
        <strain evidence="1">PFS-109/04</strain>
        <tissue evidence="1">Leaf</tissue>
    </source>
</reference>
<dbReference type="AlphaFoldDB" id="A0A8S9PH07"/>
<evidence type="ECO:0000313" key="2">
    <source>
        <dbReference type="Proteomes" id="UP000712600"/>
    </source>
</evidence>
<dbReference type="EMBL" id="QGKX02001347">
    <property type="protein sequence ID" value="KAF3522117.1"/>
    <property type="molecule type" value="Genomic_DNA"/>
</dbReference>
<comment type="caution">
    <text evidence="1">The sequence shown here is derived from an EMBL/GenBank/DDBJ whole genome shotgun (WGS) entry which is preliminary data.</text>
</comment>